<organism evidence="1 2">
    <name type="scientific">Leucogyrophana mollusca</name>
    <dbReference type="NCBI Taxonomy" id="85980"/>
    <lineage>
        <taxon>Eukaryota</taxon>
        <taxon>Fungi</taxon>
        <taxon>Dikarya</taxon>
        <taxon>Basidiomycota</taxon>
        <taxon>Agaricomycotina</taxon>
        <taxon>Agaricomycetes</taxon>
        <taxon>Agaricomycetidae</taxon>
        <taxon>Boletales</taxon>
        <taxon>Boletales incertae sedis</taxon>
        <taxon>Leucogyrophana</taxon>
    </lineage>
</organism>
<name>A0ACB8BV06_9AGAM</name>
<evidence type="ECO:0000313" key="1">
    <source>
        <dbReference type="EMBL" id="KAH7929302.1"/>
    </source>
</evidence>
<keyword evidence="2" id="KW-1185">Reference proteome</keyword>
<reference evidence="1" key="1">
    <citation type="journal article" date="2021" name="New Phytol.">
        <title>Evolutionary innovations through gain and loss of genes in the ectomycorrhizal Boletales.</title>
        <authorList>
            <person name="Wu G."/>
            <person name="Miyauchi S."/>
            <person name="Morin E."/>
            <person name="Kuo A."/>
            <person name="Drula E."/>
            <person name="Varga T."/>
            <person name="Kohler A."/>
            <person name="Feng B."/>
            <person name="Cao Y."/>
            <person name="Lipzen A."/>
            <person name="Daum C."/>
            <person name="Hundley H."/>
            <person name="Pangilinan J."/>
            <person name="Johnson J."/>
            <person name="Barry K."/>
            <person name="LaButti K."/>
            <person name="Ng V."/>
            <person name="Ahrendt S."/>
            <person name="Min B."/>
            <person name="Choi I.G."/>
            <person name="Park H."/>
            <person name="Plett J.M."/>
            <person name="Magnuson J."/>
            <person name="Spatafora J.W."/>
            <person name="Nagy L.G."/>
            <person name="Henrissat B."/>
            <person name="Grigoriev I.V."/>
            <person name="Yang Z.L."/>
            <person name="Xu J."/>
            <person name="Martin F.M."/>
        </authorList>
    </citation>
    <scope>NUCLEOTIDE SEQUENCE</scope>
    <source>
        <strain evidence="1">KUC20120723A-06</strain>
    </source>
</reference>
<proteinExistence type="predicted"/>
<sequence>MSTGISKIAAERNHRTLLELSMKPGNDICADCKSRTPRWASYSLGIFICVHCASVHRKLGTHISKVKSVTLDQWSKEQVEVMKQNGNVKSNLYYNPDEVRHPPPTNMVDSERDSELEKFIRGKYEFKRFVDRSASRLAPPVRSSSSNVSFRPRSTPIPEDASTQGQPPPPPEKPTPSTLGRGSLYPSRSIPSNLAQSGSSSRSVSQPVPPPTGAQLSQTPLAKPPGQVWDDLVSLQTASQSSSLPLQYQPQTVVPSLSTQPLSVPQSQPSISIPANPYANPAITPGSSFPNTGQMSSPMTISPVTGVGFGSGMPIGAPMPGAASMPNASFQPSQSLNAFPSSPGGMPFGGTPQFTQQPQFQPSLPSPIAQGSPYFQPQPLQQYSQSPQIPQQQFSHSPQIPPQQYSPQPSFTPQTPYVAQQQQMYAPNQYGTWQQQGQQGRF</sequence>
<dbReference type="EMBL" id="MU266343">
    <property type="protein sequence ID" value="KAH7929302.1"/>
    <property type="molecule type" value="Genomic_DNA"/>
</dbReference>
<dbReference type="Proteomes" id="UP000790709">
    <property type="component" value="Unassembled WGS sequence"/>
</dbReference>
<comment type="caution">
    <text evidence="1">The sequence shown here is derived from an EMBL/GenBank/DDBJ whole genome shotgun (WGS) entry which is preliminary data.</text>
</comment>
<protein>
    <submittedName>
        <fullName evidence="1">ArfGap-domain-containing protein</fullName>
    </submittedName>
</protein>
<gene>
    <name evidence="1" type="ORF">BV22DRAFT_1110032</name>
</gene>
<evidence type="ECO:0000313" key="2">
    <source>
        <dbReference type="Proteomes" id="UP000790709"/>
    </source>
</evidence>
<accession>A0ACB8BV06</accession>